<dbReference type="OrthoDB" id="5076406at2759"/>
<feature type="domain" description="Transcription activator GCR1-like" evidence="3">
    <location>
        <begin position="357"/>
        <end position="433"/>
    </location>
</feature>
<evidence type="ECO:0000313" key="4">
    <source>
        <dbReference type="EMBL" id="KAF5591295.1"/>
    </source>
</evidence>
<feature type="region of interest" description="Disordered" evidence="2">
    <location>
        <begin position="840"/>
        <end position="874"/>
    </location>
</feature>
<feature type="coiled-coil region" evidence="1">
    <location>
        <begin position="85"/>
        <end position="115"/>
    </location>
</feature>
<evidence type="ECO:0000313" key="5">
    <source>
        <dbReference type="Proteomes" id="UP000546213"/>
    </source>
</evidence>
<feature type="compositionally biased region" description="Polar residues" evidence="2">
    <location>
        <begin position="252"/>
        <end position="266"/>
    </location>
</feature>
<feature type="compositionally biased region" description="Polar residues" evidence="2">
    <location>
        <begin position="16"/>
        <end position="26"/>
    </location>
</feature>
<keyword evidence="1" id="KW-0175">Coiled coil</keyword>
<organism evidence="4 5">
    <name type="scientific">Fusarium pseudocircinatum</name>
    <dbReference type="NCBI Taxonomy" id="56676"/>
    <lineage>
        <taxon>Eukaryota</taxon>
        <taxon>Fungi</taxon>
        <taxon>Dikarya</taxon>
        <taxon>Ascomycota</taxon>
        <taxon>Pezizomycotina</taxon>
        <taxon>Sordariomycetes</taxon>
        <taxon>Hypocreomycetidae</taxon>
        <taxon>Hypocreales</taxon>
        <taxon>Nectriaceae</taxon>
        <taxon>Fusarium</taxon>
        <taxon>Fusarium fujikuroi species complex</taxon>
    </lineage>
</organism>
<dbReference type="EMBL" id="JAAOAS010000131">
    <property type="protein sequence ID" value="KAF5591295.1"/>
    <property type="molecule type" value="Genomic_DNA"/>
</dbReference>
<feature type="region of interest" description="Disordered" evidence="2">
    <location>
        <begin position="203"/>
        <end position="338"/>
    </location>
</feature>
<accession>A0A8H5P745</accession>
<dbReference type="Pfam" id="PF12550">
    <property type="entry name" value="GCR1_C"/>
    <property type="match status" value="1"/>
</dbReference>
<protein>
    <submittedName>
        <fullName evidence="4">High-osmolarity-induced transcription factor</fullName>
    </submittedName>
</protein>
<comment type="caution">
    <text evidence="4">The sequence shown here is derived from an EMBL/GenBank/DDBJ whole genome shotgun (WGS) entry which is preliminary data.</text>
</comment>
<proteinExistence type="predicted"/>
<dbReference type="Proteomes" id="UP000546213">
    <property type="component" value="Unassembled WGS sequence"/>
</dbReference>
<name>A0A8H5P745_9HYPO</name>
<feature type="region of interest" description="Disordered" evidence="2">
    <location>
        <begin position="1"/>
        <end position="36"/>
    </location>
</feature>
<dbReference type="AlphaFoldDB" id="A0A8H5P745"/>
<evidence type="ECO:0000256" key="1">
    <source>
        <dbReference type="SAM" id="Coils"/>
    </source>
</evidence>
<gene>
    <name evidence="4" type="ORF">FPCIR_6177</name>
</gene>
<evidence type="ECO:0000256" key="2">
    <source>
        <dbReference type="SAM" id="MobiDB-lite"/>
    </source>
</evidence>
<keyword evidence="5" id="KW-1185">Reference proteome</keyword>
<evidence type="ECO:0000259" key="3">
    <source>
        <dbReference type="Pfam" id="PF12550"/>
    </source>
</evidence>
<reference evidence="4 5" key="1">
    <citation type="submission" date="2020-05" db="EMBL/GenBank/DDBJ databases">
        <title>Identification and distribution of gene clusters putatively required for synthesis of sphingolipid metabolism inhibitors in phylogenetically diverse species of the filamentous fungus Fusarium.</title>
        <authorList>
            <person name="Kim H.-S."/>
            <person name="Busman M."/>
            <person name="Brown D.W."/>
            <person name="Divon H."/>
            <person name="Uhlig S."/>
            <person name="Proctor R.H."/>
        </authorList>
    </citation>
    <scope>NUCLEOTIDE SEQUENCE [LARGE SCALE GENOMIC DNA]</scope>
    <source>
        <strain evidence="4 5">NRRL 36939</strain>
    </source>
</reference>
<dbReference type="InterPro" id="IPR022210">
    <property type="entry name" value="TF_GCR1-like"/>
</dbReference>
<feature type="compositionally biased region" description="Acidic residues" evidence="2">
    <location>
        <begin position="283"/>
        <end position="314"/>
    </location>
</feature>
<sequence length="1003" mass="114431">MSEPICKKQRMMLISPNETPATSRSASEGPLRRSASEPCQTMLPIRRKSLGLVAPPAREQGIDQEVDKVPMSLARIVVNMQEHYTAELEAERQRTEDLARQNEEMMRKMGEMETRLQMHVVLMDGFVGFMREVKEGKFATGGGAEMEIAKAFGGEHLDEVRRLVTENYMPVQQSVEQLAAEPIVFDGEDEPQEPAPAVVRHVSFDESPSTPDLEAPPVRSTGRRAPKRKNPPLRPHREVKRQTRATLRTVRLRNTSSWTAINTRNSPYAGADLSNGEDKDLDFTPDPEVDEDDEEEDEEPEEEVEDDSDDEMEDIPNAPATPSPYLSDEELETTKTRYSAPRSVAYRYASGPPGRKFKYHRMPKSVALVWQEWKHGSNGNPSILSLEEKYSTRWRMGTLQERKYASNYVGVRQKVVRKVEEMCEEKGLSPEKASSTNLSKLHHKLLLSLHYVTHCDYKKRFNIMCYIQVIHITRCETRRPAIINTTTGKTVYHPLEPPGICEHKRPFGDATCHYHGDCCSPGQIFFCNAKDPRDMCRGRQAYHINIHPHYMYESGVLHQMEPIEDWQALEMNTDVFAYEEDIRYQFLEAGALMYELEKDAEKLVEYILHNQTSCPEEEAELFLEHGDLYEMWSAAHHHFVGLKEAWEILANVGCMEVCPSSFLRVHPWRECFQECPTIQKGFPQFNYLPFAWLDNVERQDDLVRCHPYYSQYQAPPRPEPRVKDDALWTAPAPYGVDPGFSEKTFAQGPEVQGGTRVLPYPGEWTEVFEDKAQRLAEVEAEPTSISSSSGPEIPPWLIPYGQEPDMGWKDIDWHNCTTIIERPMSPKTLPRYGVVQRVMPPKDSYMNPKDAPKSPTALPYKEGTRRVSPPRPTQPISKEVIPWDLFGDLIEAPWNGYSFAGTEKPAEQEFLHVPSPVEDLEAIAPKAKKSFKRKSEEDLDGEIVRKRSKGAGKPAEKVFLRGLSLLGYLQTSAFKAVEKTLKRKSEDDLDGGIESKKVRICTL</sequence>
<feature type="compositionally biased region" description="Basic residues" evidence="2">
    <location>
        <begin position="221"/>
        <end position="231"/>
    </location>
</feature>